<evidence type="ECO:0000313" key="3">
    <source>
        <dbReference type="Proteomes" id="UP000030765"/>
    </source>
</evidence>
<dbReference type="EMBL" id="ATLV01013357">
    <property type="status" value="NOT_ANNOTATED_CDS"/>
    <property type="molecule type" value="Genomic_DNA"/>
</dbReference>
<organism evidence="1">
    <name type="scientific">Anopheles sinensis</name>
    <name type="common">Mosquito</name>
    <dbReference type="NCBI Taxonomy" id="74873"/>
    <lineage>
        <taxon>Eukaryota</taxon>
        <taxon>Metazoa</taxon>
        <taxon>Ecdysozoa</taxon>
        <taxon>Arthropoda</taxon>
        <taxon>Hexapoda</taxon>
        <taxon>Insecta</taxon>
        <taxon>Pterygota</taxon>
        <taxon>Neoptera</taxon>
        <taxon>Endopterygota</taxon>
        <taxon>Diptera</taxon>
        <taxon>Nematocera</taxon>
        <taxon>Culicoidea</taxon>
        <taxon>Culicidae</taxon>
        <taxon>Anophelinae</taxon>
        <taxon>Anopheles</taxon>
    </lineage>
</organism>
<name>A0A084VII2_ANOSI</name>
<evidence type="ECO:0000313" key="2">
    <source>
        <dbReference type="EnsemblMetazoa" id="ASIC005092-PA"/>
    </source>
</evidence>
<keyword evidence="3" id="KW-1185">Reference proteome</keyword>
<proteinExistence type="predicted"/>
<dbReference type="AlphaFoldDB" id="A0A084VII2"/>
<reference evidence="2" key="2">
    <citation type="submission" date="2020-05" db="UniProtKB">
        <authorList>
            <consortium name="EnsemblMetazoa"/>
        </authorList>
    </citation>
    <scope>IDENTIFICATION</scope>
</reference>
<dbReference type="EMBL" id="KE524854">
    <property type="protein sequence ID" value="KFB37776.1"/>
    <property type="molecule type" value="Genomic_DNA"/>
</dbReference>
<gene>
    <name evidence="1" type="ORF">ZHAS_00005092</name>
</gene>
<sequence length="77" mass="8327">MSDIRERNPAGSLNQLAQRKRMLKLGKLKDHNGVCLPRAVPTWSSVSEGSPTSGTRGCVAFVLFGRVLSSLPAAIKY</sequence>
<dbReference type="EnsemblMetazoa" id="ASIC005092-RA">
    <property type="protein sequence ID" value="ASIC005092-PA"/>
    <property type="gene ID" value="ASIC005092"/>
</dbReference>
<reference evidence="1 3" key="1">
    <citation type="journal article" date="2014" name="BMC Genomics">
        <title>Genome sequence of Anopheles sinensis provides insight into genetics basis of mosquito competence for malaria parasites.</title>
        <authorList>
            <person name="Zhou D."/>
            <person name="Zhang D."/>
            <person name="Ding G."/>
            <person name="Shi L."/>
            <person name="Hou Q."/>
            <person name="Ye Y."/>
            <person name="Xu Y."/>
            <person name="Zhou H."/>
            <person name="Xiong C."/>
            <person name="Li S."/>
            <person name="Yu J."/>
            <person name="Hong S."/>
            <person name="Yu X."/>
            <person name="Zou P."/>
            <person name="Chen C."/>
            <person name="Chang X."/>
            <person name="Wang W."/>
            <person name="Lv Y."/>
            <person name="Sun Y."/>
            <person name="Ma L."/>
            <person name="Shen B."/>
            <person name="Zhu C."/>
        </authorList>
    </citation>
    <scope>NUCLEOTIDE SEQUENCE [LARGE SCALE GENOMIC DNA]</scope>
</reference>
<evidence type="ECO:0000313" key="1">
    <source>
        <dbReference type="EMBL" id="KFB37776.1"/>
    </source>
</evidence>
<protein>
    <submittedName>
        <fullName evidence="1 2">Uncharacterized protein</fullName>
    </submittedName>
</protein>
<dbReference type="Proteomes" id="UP000030765">
    <property type="component" value="Unassembled WGS sequence"/>
</dbReference>
<accession>A0A084VII2</accession>
<dbReference type="VEuPathDB" id="VectorBase:ASIC005092"/>